<proteinExistence type="predicted"/>
<reference evidence="2 3" key="1">
    <citation type="journal article" date="2020" name="Nature">
        <title>Six reference-quality genomes reveal evolution of bat adaptations.</title>
        <authorList>
            <person name="Jebb D."/>
            <person name="Huang Z."/>
            <person name="Pippel M."/>
            <person name="Hughes G.M."/>
            <person name="Lavrichenko K."/>
            <person name="Devanna P."/>
            <person name="Winkler S."/>
            <person name="Jermiin L.S."/>
            <person name="Skirmuntt E.C."/>
            <person name="Katzourakis A."/>
            <person name="Burkitt-Gray L."/>
            <person name="Ray D.A."/>
            <person name="Sullivan K.A.M."/>
            <person name="Roscito J.G."/>
            <person name="Kirilenko B.M."/>
            <person name="Davalos L.M."/>
            <person name="Corthals A.P."/>
            <person name="Power M.L."/>
            <person name="Jones G."/>
            <person name="Ransome R.D."/>
            <person name="Dechmann D.K.N."/>
            <person name="Locatelli A.G."/>
            <person name="Puechmaille S.J."/>
            <person name="Fedrigo O."/>
            <person name="Jarvis E.D."/>
            <person name="Hiller M."/>
            <person name="Vernes S.C."/>
            <person name="Myers E.W."/>
            <person name="Teeling E.C."/>
        </authorList>
    </citation>
    <scope>NUCLEOTIDE SEQUENCE [LARGE SCALE GENOMIC DNA]</scope>
    <source>
        <strain evidence="2">Bat1K_MPI-CBG_1</strain>
    </source>
</reference>
<accession>A0A834DQ42</accession>
<dbReference type="EMBL" id="JABVXQ010000010">
    <property type="protein sequence ID" value="KAF6088346.1"/>
    <property type="molecule type" value="Genomic_DNA"/>
</dbReference>
<comment type="caution">
    <text evidence="2">The sequence shown here is derived from an EMBL/GenBank/DDBJ whole genome shotgun (WGS) entry which is preliminary data.</text>
</comment>
<protein>
    <submittedName>
        <fullName evidence="2">Uncharacterized protein</fullName>
    </submittedName>
</protein>
<feature type="region of interest" description="Disordered" evidence="1">
    <location>
        <begin position="129"/>
        <end position="153"/>
    </location>
</feature>
<evidence type="ECO:0000313" key="2">
    <source>
        <dbReference type="EMBL" id="KAF6088346.1"/>
    </source>
</evidence>
<dbReference type="AlphaFoldDB" id="A0A834DQ42"/>
<dbReference type="Proteomes" id="UP000664940">
    <property type="component" value="Unassembled WGS sequence"/>
</dbReference>
<organism evidence="2 3">
    <name type="scientific">Phyllostomus discolor</name>
    <name type="common">pale spear-nosed bat</name>
    <dbReference type="NCBI Taxonomy" id="89673"/>
    <lineage>
        <taxon>Eukaryota</taxon>
        <taxon>Metazoa</taxon>
        <taxon>Chordata</taxon>
        <taxon>Craniata</taxon>
        <taxon>Vertebrata</taxon>
        <taxon>Euteleostomi</taxon>
        <taxon>Mammalia</taxon>
        <taxon>Eutheria</taxon>
        <taxon>Laurasiatheria</taxon>
        <taxon>Chiroptera</taxon>
        <taxon>Yangochiroptera</taxon>
        <taxon>Phyllostomidae</taxon>
        <taxon>Phyllostominae</taxon>
        <taxon>Phyllostomus</taxon>
    </lineage>
</organism>
<evidence type="ECO:0000313" key="3">
    <source>
        <dbReference type="Proteomes" id="UP000664940"/>
    </source>
</evidence>
<name>A0A834DQ42_9CHIR</name>
<gene>
    <name evidence="2" type="ORF">HJG60_008193</name>
</gene>
<feature type="compositionally biased region" description="Basic residues" evidence="1">
    <location>
        <begin position="133"/>
        <end position="153"/>
    </location>
</feature>
<sequence length="176" mass="20118">MTVEVQYDLHVTPSGRTFRLFCSVCCPRKCKGKTLLQQSKINRSSKTHTVNRFPREKENSPHGKEEEEHWVIPSWVSTLGCKIHLPFFCLPSPSRVLSSFSVSAPSSFSPNPVPLTVCVLALLRATANDSHLKRGKKKRKESRNRKPSHRKGSRHCMFMGSHYEGAACRRFVWMCF</sequence>
<evidence type="ECO:0000256" key="1">
    <source>
        <dbReference type="SAM" id="MobiDB-lite"/>
    </source>
</evidence>
<feature type="compositionally biased region" description="Basic and acidic residues" evidence="1">
    <location>
        <begin position="53"/>
        <end position="65"/>
    </location>
</feature>
<feature type="region of interest" description="Disordered" evidence="1">
    <location>
        <begin position="43"/>
        <end position="65"/>
    </location>
</feature>